<dbReference type="PANTHER" id="PTHR30289">
    <property type="entry name" value="UNCHARACTERIZED PROTEIN YBCL-RELATED"/>
    <property type="match status" value="1"/>
</dbReference>
<dbReference type="Pfam" id="PF01161">
    <property type="entry name" value="PBP"/>
    <property type="match status" value="1"/>
</dbReference>
<dbReference type="AlphaFoldDB" id="A4BU47"/>
<organism evidence="1 2">
    <name type="scientific">Nitrococcus mobilis Nb-231</name>
    <dbReference type="NCBI Taxonomy" id="314278"/>
    <lineage>
        <taxon>Bacteria</taxon>
        <taxon>Pseudomonadati</taxon>
        <taxon>Pseudomonadota</taxon>
        <taxon>Gammaproteobacteria</taxon>
        <taxon>Chromatiales</taxon>
        <taxon>Ectothiorhodospiraceae</taxon>
        <taxon>Nitrococcus</taxon>
    </lineage>
</organism>
<proteinExistence type="predicted"/>
<comment type="caution">
    <text evidence="1">The sequence shown here is derived from an EMBL/GenBank/DDBJ whole genome shotgun (WGS) entry which is preliminary data.</text>
</comment>
<dbReference type="InterPro" id="IPR005247">
    <property type="entry name" value="YbhB_YbcL/LppC-like"/>
</dbReference>
<evidence type="ECO:0000313" key="2">
    <source>
        <dbReference type="Proteomes" id="UP000003374"/>
    </source>
</evidence>
<dbReference type="SUPFAM" id="SSF49777">
    <property type="entry name" value="PEBP-like"/>
    <property type="match status" value="1"/>
</dbReference>
<sequence length="181" mass="19449">MRAMRGIAYLAATVGSLALGVIGTASAGSLNLSSEAFAHGGTVPTRYTCDGCDISPPLAWSDIPSGTRSLALIVSDPDAPRGTWYHWVLYAIPPTLPGLPENVDPRELSAAIHDGMNSWKRSGYGGPCPPTGRHRYFFHLYALDRLLEVPQQSSATELRRAMQGHVISEAALLGTYAKRSR</sequence>
<reference evidence="1 2" key="1">
    <citation type="submission" date="2006-02" db="EMBL/GenBank/DDBJ databases">
        <authorList>
            <person name="Waterbury J."/>
            <person name="Ferriera S."/>
            <person name="Johnson J."/>
            <person name="Kravitz S."/>
            <person name="Halpern A."/>
            <person name="Remington K."/>
            <person name="Beeson K."/>
            <person name="Tran B."/>
            <person name="Rogers Y.-H."/>
            <person name="Friedman R."/>
            <person name="Venter J.C."/>
        </authorList>
    </citation>
    <scope>NUCLEOTIDE SEQUENCE [LARGE SCALE GENOMIC DNA]</scope>
    <source>
        <strain evidence="1 2">Nb-231</strain>
    </source>
</reference>
<dbReference type="NCBIfam" id="TIGR00481">
    <property type="entry name" value="YbhB/YbcL family Raf kinase inhibitor-like protein"/>
    <property type="match status" value="1"/>
</dbReference>
<keyword evidence="2" id="KW-1185">Reference proteome</keyword>
<dbReference type="InterPro" id="IPR008914">
    <property type="entry name" value="PEBP"/>
</dbReference>
<dbReference type="HOGENOM" id="CLU_083918_3_2_6"/>
<dbReference type="PANTHER" id="PTHR30289:SF1">
    <property type="entry name" value="PEBP (PHOSPHATIDYLETHANOLAMINE-BINDING PROTEIN) FAMILY PROTEIN"/>
    <property type="match status" value="1"/>
</dbReference>
<dbReference type="CDD" id="cd00865">
    <property type="entry name" value="PEBP_bact_arch"/>
    <property type="match status" value="1"/>
</dbReference>
<accession>A4BU47</accession>
<evidence type="ECO:0000313" key="1">
    <source>
        <dbReference type="EMBL" id="EAR20721.1"/>
    </source>
</evidence>
<protein>
    <submittedName>
        <fullName evidence="1">Uncharacterized protein</fullName>
    </submittedName>
</protein>
<dbReference type="STRING" id="314278.NB231_12561"/>
<dbReference type="EMBL" id="AAOF01000017">
    <property type="protein sequence ID" value="EAR20721.1"/>
    <property type="molecule type" value="Genomic_DNA"/>
</dbReference>
<dbReference type="InterPro" id="IPR036610">
    <property type="entry name" value="PEBP-like_sf"/>
</dbReference>
<dbReference type="Gene3D" id="3.90.280.10">
    <property type="entry name" value="PEBP-like"/>
    <property type="match status" value="1"/>
</dbReference>
<gene>
    <name evidence="1" type="ORF">NB231_12561</name>
</gene>
<dbReference type="Proteomes" id="UP000003374">
    <property type="component" value="Unassembled WGS sequence"/>
</dbReference>
<name>A4BU47_9GAMM</name>
<dbReference type="eggNOG" id="COG1881">
    <property type="taxonomic scope" value="Bacteria"/>
</dbReference>